<keyword evidence="2" id="KW-1185">Reference proteome</keyword>
<evidence type="ECO:0000313" key="1">
    <source>
        <dbReference type="EMBL" id="PND37396.1"/>
    </source>
</evidence>
<dbReference type="AlphaFoldDB" id="A0A2N8KVB4"/>
<dbReference type="RefSeq" id="WP_102767315.1">
    <property type="nucleotide sequence ID" value="NZ_POSP01000003.1"/>
</dbReference>
<accession>A0A2N8KVB4</accession>
<protein>
    <recommendedName>
        <fullName evidence="3">YecA family protein</fullName>
    </recommendedName>
</protein>
<dbReference type="NCBIfam" id="TIGR02292">
    <property type="entry name" value="ygfB_yecA"/>
    <property type="match status" value="1"/>
</dbReference>
<dbReference type="EMBL" id="POSP01000003">
    <property type="protein sequence ID" value="PND37396.1"/>
    <property type="molecule type" value="Genomic_DNA"/>
</dbReference>
<organism evidence="1 2">
    <name type="scientific">Kinneretia aquatilis</name>
    <dbReference type="NCBI Taxonomy" id="2070761"/>
    <lineage>
        <taxon>Bacteria</taxon>
        <taxon>Pseudomonadati</taxon>
        <taxon>Pseudomonadota</taxon>
        <taxon>Betaproteobacteria</taxon>
        <taxon>Burkholderiales</taxon>
        <taxon>Sphaerotilaceae</taxon>
        <taxon>Roseateles</taxon>
    </lineage>
</organism>
<dbReference type="SUPFAM" id="SSF101327">
    <property type="entry name" value="YgfB-like"/>
    <property type="match status" value="1"/>
</dbReference>
<reference evidence="1 2" key="1">
    <citation type="submission" date="2018-01" db="EMBL/GenBank/DDBJ databases">
        <title>Draft genome sequence of Paucibacter aquatile CR182 isolated from freshwater of the Nakdong River.</title>
        <authorList>
            <person name="Choi A."/>
            <person name="Chung E.J."/>
        </authorList>
    </citation>
    <scope>NUCLEOTIDE SEQUENCE [LARGE SCALE GENOMIC DNA]</scope>
    <source>
        <strain evidence="1 2">CR182</strain>
    </source>
</reference>
<comment type="caution">
    <text evidence="1">The sequence shown here is derived from an EMBL/GenBank/DDBJ whole genome shotgun (WGS) entry which is preliminary data.</text>
</comment>
<dbReference type="InterPro" id="IPR036255">
    <property type="entry name" value="YgfB-like_sf"/>
</dbReference>
<name>A0A2N8KVB4_9BURK</name>
<sequence length="240" mass="26414">MSDTIDHQNAERLAALLQILVAATPEDETAVPIDMLDGYLTALICGPVVVTPIQAMDALFGEDWADALDEQDATEEFMSVLHERWNEIADSLNPEALAAHPEAMQLTPLITEFDDATKADLLSQGVLTAEQLEQLPPNGLMWVEGFMQAVDDFEEAWYIFDSESEEGQMLDAMLMSVAAVAMAPGEQREAYIAEAYDEGEEVDQDVLLDDALFSAQDLRLFWVQQADRDEAANDAEGPDA</sequence>
<dbReference type="Proteomes" id="UP000235916">
    <property type="component" value="Unassembled WGS sequence"/>
</dbReference>
<evidence type="ECO:0008006" key="3">
    <source>
        <dbReference type="Google" id="ProtNLM"/>
    </source>
</evidence>
<gene>
    <name evidence="1" type="ORF">C1O66_07540</name>
</gene>
<dbReference type="InterPro" id="IPR011978">
    <property type="entry name" value="YgfB-like"/>
</dbReference>
<dbReference type="OrthoDB" id="570299at2"/>
<dbReference type="Pfam" id="PF03695">
    <property type="entry name" value="UPF0149"/>
    <property type="match status" value="1"/>
</dbReference>
<evidence type="ECO:0000313" key="2">
    <source>
        <dbReference type="Proteomes" id="UP000235916"/>
    </source>
</evidence>
<proteinExistence type="predicted"/>